<dbReference type="PANTHER" id="PTHR30309">
    <property type="entry name" value="INNER MEMBRANE PROTEIN YGIH"/>
    <property type="match status" value="1"/>
</dbReference>
<comment type="subunit">
    <text evidence="11">Probably interacts with PlsX.</text>
</comment>
<proteinExistence type="inferred from homology"/>
<feature type="transmembrane region" description="Helical" evidence="11">
    <location>
        <begin position="87"/>
        <end position="105"/>
    </location>
</feature>
<dbReference type="OrthoDB" id="9777124at2"/>
<dbReference type="KEGG" id="vff:VITFI_CDS2246"/>
<dbReference type="SMART" id="SM01207">
    <property type="entry name" value="G3P_acyltransf"/>
    <property type="match status" value="1"/>
</dbReference>
<sequence length="239" mass="25219">MNTALPLLAIALAYLIGSLSFAVIVSRVMGLNDPRSYGSGNPGATNVLRSGNKKAAILTLLLDAIKGAVPVLLVRGLETPMGWGPDLAAWAGLAAFIGHLWPVFFKFKGGKGVATAAGVLLALEPGLGVLTLLTWLAIAYTTRYSSLAAIMAALSVPLYQMLIWGASATSLALVPMCLLLVWRHEGNIRKLFAGEESKIGQKASGAAPAAPAQPPSHHAQYMQHKKTHSRHSHPHKGKH</sequence>
<keyword evidence="10 11" id="KW-1208">Phospholipid metabolism</keyword>
<feature type="transmembrane region" description="Helical" evidence="11">
    <location>
        <begin position="158"/>
        <end position="182"/>
    </location>
</feature>
<dbReference type="GO" id="GO:0043772">
    <property type="term" value="F:acyl-phosphate glycerol-3-phosphate acyltransferase activity"/>
    <property type="evidence" value="ECO:0007669"/>
    <property type="project" value="UniProtKB-UniRule"/>
</dbReference>
<evidence type="ECO:0000256" key="11">
    <source>
        <dbReference type="HAMAP-Rule" id="MF_01043"/>
    </source>
</evidence>
<comment type="caution">
    <text evidence="11">Lacks conserved residue(s) required for the propagation of feature annotation.</text>
</comment>
<name>A0A221KG66_VITFI</name>
<feature type="transmembrane region" description="Helical" evidence="11">
    <location>
        <begin position="117"/>
        <end position="138"/>
    </location>
</feature>
<evidence type="ECO:0000256" key="10">
    <source>
        <dbReference type="ARBA" id="ARBA00023264"/>
    </source>
</evidence>
<dbReference type="Proteomes" id="UP000199729">
    <property type="component" value="Chromosome"/>
</dbReference>
<keyword evidence="8 11" id="KW-0472">Membrane</keyword>
<keyword evidence="14" id="KW-1185">Reference proteome</keyword>
<reference evidence="13 14" key="1">
    <citation type="submission" date="2017-07" db="EMBL/GenBank/DDBJ databases">
        <title>Complete Genome Sequence of the cosmetic ferment Vitreoscilla filiformis (ATCC15551).</title>
        <authorList>
            <person name="Contreras S."/>
            <person name="Sagory-Zalkind P."/>
            <person name="Blanquart H."/>
            <person name="Iltis A."/>
            <person name="Morand S.C."/>
        </authorList>
    </citation>
    <scope>NUCLEOTIDE SEQUENCE [LARGE SCALE GENOMIC DNA]</scope>
    <source>
        <strain evidence="13 14">ATCC 15551</strain>
    </source>
</reference>
<dbReference type="EMBL" id="CP022423">
    <property type="protein sequence ID" value="ASM78024.1"/>
    <property type="molecule type" value="Genomic_DNA"/>
</dbReference>
<dbReference type="NCBIfam" id="TIGR00023">
    <property type="entry name" value="glycerol-3-phosphate 1-O-acyltransferase PlsY"/>
    <property type="match status" value="1"/>
</dbReference>
<accession>A0A221KG66</accession>
<feature type="compositionally biased region" description="Basic residues" evidence="12">
    <location>
        <begin position="223"/>
        <end position="239"/>
    </location>
</feature>
<evidence type="ECO:0000256" key="3">
    <source>
        <dbReference type="ARBA" id="ARBA00022519"/>
    </source>
</evidence>
<dbReference type="InterPro" id="IPR003811">
    <property type="entry name" value="G3P_acylTferase_PlsY"/>
</dbReference>
<comment type="subcellular location">
    <subcellularLocation>
        <location evidence="11">Cell membrane</location>
        <topology evidence="11">Multi-pass membrane protein</topology>
    </subcellularLocation>
</comment>
<protein>
    <recommendedName>
        <fullName evidence="11">Glycerol-3-phosphate acyltransferase</fullName>
    </recommendedName>
    <alternativeName>
        <fullName evidence="11">Acyl-PO4 G3P acyltransferase</fullName>
    </alternativeName>
    <alternativeName>
        <fullName evidence="11">Acyl-phosphate--glycerol-3-phosphate acyltransferase</fullName>
    </alternativeName>
    <alternativeName>
        <fullName evidence="11">G3P acyltransferase</fullName>
        <shortName evidence="11">GPAT</shortName>
        <ecNumber evidence="11">2.3.1.275</ecNumber>
    </alternativeName>
    <alternativeName>
        <fullName evidence="11">Lysophosphatidic acid synthase</fullName>
        <shortName evidence="11">LPA synthase</shortName>
    </alternativeName>
</protein>
<evidence type="ECO:0000256" key="6">
    <source>
        <dbReference type="ARBA" id="ARBA00022989"/>
    </source>
</evidence>
<dbReference type="GO" id="GO:0008654">
    <property type="term" value="P:phospholipid biosynthetic process"/>
    <property type="evidence" value="ECO:0007669"/>
    <property type="project" value="UniProtKB-UniRule"/>
</dbReference>
<comment type="pathway">
    <text evidence="11">Lipid metabolism; phospholipid metabolism.</text>
</comment>
<dbReference type="UniPathway" id="UPA00085"/>
<dbReference type="PANTHER" id="PTHR30309:SF0">
    <property type="entry name" value="GLYCEROL-3-PHOSPHATE ACYLTRANSFERASE-RELATED"/>
    <property type="match status" value="1"/>
</dbReference>
<evidence type="ECO:0000256" key="5">
    <source>
        <dbReference type="ARBA" id="ARBA00022692"/>
    </source>
</evidence>
<comment type="catalytic activity">
    <reaction evidence="11">
        <text>an acyl phosphate + sn-glycerol 3-phosphate = a 1-acyl-sn-glycero-3-phosphate + phosphate</text>
        <dbReference type="Rhea" id="RHEA:34075"/>
        <dbReference type="ChEBI" id="CHEBI:43474"/>
        <dbReference type="ChEBI" id="CHEBI:57597"/>
        <dbReference type="ChEBI" id="CHEBI:57970"/>
        <dbReference type="ChEBI" id="CHEBI:59918"/>
        <dbReference type="EC" id="2.3.1.275"/>
    </reaction>
</comment>
<dbReference type="GO" id="GO:0005886">
    <property type="term" value="C:plasma membrane"/>
    <property type="evidence" value="ECO:0007669"/>
    <property type="project" value="UniProtKB-SubCell"/>
</dbReference>
<gene>
    <name evidence="11" type="primary">plsY</name>
    <name evidence="13" type="ORF">VITFI_CDS2246</name>
</gene>
<keyword evidence="4 11" id="KW-0808">Transferase</keyword>
<dbReference type="HAMAP" id="MF_01043">
    <property type="entry name" value="PlsY"/>
    <property type="match status" value="1"/>
</dbReference>
<evidence type="ECO:0000256" key="12">
    <source>
        <dbReference type="SAM" id="MobiDB-lite"/>
    </source>
</evidence>
<comment type="function">
    <text evidence="11">Catalyzes the transfer of an acyl group from acyl-phosphate (acyl-PO(4)) to glycerol-3-phosphate (G3P) to form lysophosphatidic acid (LPA). This enzyme utilizes acyl-phosphate as fatty acyl donor, but not acyl-CoA or acyl-ACP.</text>
</comment>
<feature type="compositionally biased region" description="Low complexity" evidence="12">
    <location>
        <begin position="203"/>
        <end position="220"/>
    </location>
</feature>
<evidence type="ECO:0000256" key="4">
    <source>
        <dbReference type="ARBA" id="ARBA00022679"/>
    </source>
</evidence>
<keyword evidence="2 11" id="KW-0444">Lipid biosynthesis</keyword>
<feature type="region of interest" description="Disordered" evidence="12">
    <location>
        <begin position="203"/>
        <end position="239"/>
    </location>
</feature>
<evidence type="ECO:0000256" key="2">
    <source>
        <dbReference type="ARBA" id="ARBA00022516"/>
    </source>
</evidence>
<keyword evidence="6 11" id="KW-1133">Transmembrane helix</keyword>
<comment type="similarity">
    <text evidence="11">Belongs to the PlsY family.</text>
</comment>
<dbReference type="Pfam" id="PF02660">
    <property type="entry name" value="G3P_acyltransf"/>
    <property type="match status" value="1"/>
</dbReference>
<keyword evidence="13" id="KW-0012">Acyltransferase</keyword>
<keyword evidence="9 11" id="KW-0594">Phospholipid biosynthesis</keyword>
<organism evidence="13 14">
    <name type="scientific">Vitreoscilla filiformis</name>
    <dbReference type="NCBI Taxonomy" id="63"/>
    <lineage>
        <taxon>Bacteria</taxon>
        <taxon>Pseudomonadati</taxon>
        <taxon>Pseudomonadota</taxon>
        <taxon>Betaproteobacteria</taxon>
        <taxon>Neisseriales</taxon>
        <taxon>Neisseriaceae</taxon>
        <taxon>Vitreoscilla</taxon>
    </lineage>
</organism>
<keyword evidence="3" id="KW-0997">Cell inner membrane</keyword>
<evidence type="ECO:0000256" key="7">
    <source>
        <dbReference type="ARBA" id="ARBA00023098"/>
    </source>
</evidence>
<evidence type="ECO:0000313" key="13">
    <source>
        <dbReference type="EMBL" id="ASM78024.1"/>
    </source>
</evidence>
<keyword evidence="1 11" id="KW-1003">Cell membrane</keyword>
<dbReference type="EC" id="2.3.1.275" evidence="11"/>
<evidence type="ECO:0000256" key="8">
    <source>
        <dbReference type="ARBA" id="ARBA00023136"/>
    </source>
</evidence>
<evidence type="ECO:0000256" key="9">
    <source>
        <dbReference type="ARBA" id="ARBA00023209"/>
    </source>
</evidence>
<keyword evidence="7 11" id="KW-0443">Lipid metabolism</keyword>
<dbReference type="AlphaFoldDB" id="A0A221KG66"/>
<evidence type="ECO:0000313" key="14">
    <source>
        <dbReference type="Proteomes" id="UP000199729"/>
    </source>
</evidence>
<keyword evidence="5 11" id="KW-0812">Transmembrane</keyword>
<evidence type="ECO:0000256" key="1">
    <source>
        <dbReference type="ARBA" id="ARBA00022475"/>
    </source>
</evidence>